<dbReference type="RefSeq" id="WP_045668772.1">
    <property type="nucleotide sequence ID" value="NZ_CP011058.1"/>
</dbReference>
<dbReference type="Pfam" id="PF09932">
    <property type="entry name" value="DUF2164"/>
    <property type="match status" value="1"/>
</dbReference>
<evidence type="ECO:0000313" key="1">
    <source>
        <dbReference type="EMBL" id="AJY73337.1"/>
    </source>
</evidence>
<organism evidence="1 2">
    <name type="scientific">Paenibacillus beijingensis</name>
    <dbReference type="NCBI Taxonomy" id="1126833"/>
    <lineage>
        <taxon>Bacteria</taxon>
        <taxon>Bacillati</taxon>
        <taxon>Bacillota</taxon>
        <taxon>Bacilli</taxon>
        <taxon>Bacillales</taxon>
        <taxon>Paenibacillaceae</taxon>
        <taxon>Paenibacillus</taxon>
    </lineage>
</organism>
<dbReference type="OrthoDB" id="573733at2"/>
<sequence length="81" mass="9505">MKRWHLSKEEKSFLISSIMHYYEHERGEPIGELAADGILEFMLSTIGLYGYNKGLEDARRTLAERMQSLEDELYALQQPLR</sequence>
<dbReference type="AlphaFoldDB" id="A0A0D5NEE1"/>
<evidence type="ECO:0008006" key="3">
    <source>
        <dbReference type="Google" id="ProtNLM"/>
    </source>
</evidence>
<reference evidence="2" key="2">
    <citation type="submission" date="2015-03" db="EMBL/GenBank/DDBJ databases">
        <title>Genome sequence of Paenibacillus beijingensis strain DSM 24997T.</title>
        <authorList>
            <person name="Kwak Y."/>
            <person name="Shin J.-H."/>
        </authorList>
    </citation>
    <scope>NUCLEOTIDE SEQUENCE [LARGE SCALE GENOMIC DNA]</scope>
    <source>
        <strain evidence="2">DSM 24997</strain>
    </source>
</reference>
<proteinExistence type="predicted"/>
<dbReference type="EMBL" id="CP011058">
    <property type="protein sequence ID" value="AJY73337.1"/>
    <property type="molecule type" value="Genomic_DNA"/>
</dbReference>
<dbReference type="HOGENOM" id="CLU_157964_3_1_9"/>
<gene>
    <name evidence="1" type="ORF">VN24_00210</name>
</gene>
<dbReference type="Proteomes" id="UP000032633">
    <property type="component" value="Chromosome"/>
</dbReference>
<protein>
    <recommendedName>
        <fullName evidence="3">DUF2164 domain-containing protein</fullName>
    </recommendedName>
</protein>
<accession>A0A0D5NEE1</accession>
<reference evidence="1 2" key="1">
    <citation type="journal article" date="2015" name="J. Biotechnol.">
        <title>Complete genome sequence of Paenibacillus beijingensis 7188(T) (=DSM 24997(T)), a novel rhizobacterium from jujube garden soil.</title>
        <authorList>
            <person name="Kwak Y."/>
            <person name="Shin J.H."/>
        </authorList>
    </citation>
    <scope>NUCLEOTIDE SEQUENCE [LARGE SCALE GENOMIC DNA]</scope>
    <source>
        <strain evidence="1 2">DSM 24997</strain>
    </source>
</reference>
<evidence type="ECO:0000313" key="2">
    <source>
        <dbReference type="Proteomes" id="UP000032633"/>
    </source>
</evidence>
<dbReference type="InterPro" id="IPR018680">
    <property type="entry name" value="DUF2164"/>
</dbReference>
<dbReference type="KEGG" id="pbj:VN24_00210"/>
<dbReference type="STRING" id="1126833.VN24_00210"/>
<keyword evidence="2" id="KW-1185">Reference proteome</keyword>
<name>A0A0D5NEE1_9BACL</name>
<dbReference type="PATRIC" id="fig|1126833.4.peg.51"/>